<evidence type="ECO:0000313" key="7">
    <source>
        <dbReference type="EMBL" id="ABS64583.1"/>
    </source>
</evidence>
<reference evidence="7 8" key="1">
    <citation type="journal article" date="2011" name="Stand. Genomic Sci.">
        <title>Complete genome sequence of Parvibaculum lavamentivorans type strain (DS-1(T)).</title>
        <authorList>
            <person name="Schleheck D."/>
            <person name="Weiss M."/>
            <person name="Pitluck S."/>
            <person name="Bruce D."/>
            <person name="Land M.L."/>
            <person name="Han S."/>
            <person name="Saunders E."/>
            <person name="Tapia R."/>
            <person name="Detter C."/>
            <person name="Brettin T."/>
            <person name="Han J."/>
            <person name="Woyke T."/>
            <person name="Goodwin L."/>
            <person name="Pennacchio L."/>
            <person name="Nolan M."/>
            <person name="Cook A.M."/>
            <person name="Kjelleberg S."/>
            <person name="Thomas T."/>
        </authorList>
    </citation>
    <scope>NUCLEOTIDE SEQUENCE [LARGE SCALE GENOMIC DNA]</scope>
    <source>
        <strain evidence="8">DS-1 / DSM 13023 / NCIMB 13966</strain>
    </source>
</reference>
<dbReference type="STRING" id="402881.Plav_2976"/>
<dbReference type="Pfam" id="PF04800">
    <property type="entry name" value="NDUS4"/>
    <property type="match status" value="1"/>
</dbReference>
<sequence length="218" mass="23742">MGGPACCAAAPGGACQVQDAFDVQAVEALGGEKAGSGVSVEITGRNTHGGTPSTLSGFSFGSRRRGVGLLGSCFQLRARRCDGLVVACKFGSFRAIRIKFHDDHPRIRGSGFEGVNLARARIYKPAKTAMQSGQAKTRKWVLEFEPGSARDVEPLMGWTSSRDTNAQVLLRFDSKEEAVAYAEKHGVEYQLFEPKPRRRTIKAYADNFKFGRQGLWTH</sequence>
<dbReference type="KEGG" id="pla:Plav_2976"/>
<dbReference type="AlphaFoldDB" id="A7HXF0"/>
<comment type="subcellular location">
    <subcellularLocation>
        <location evidence="1">Membrane</location>
    </subcellularLocation>
</comment>
<keyword evidence="8" id="KW-1185">Reference proteome</keyword>
<keyword evidence="5" id="KW-0249">Electron transport</keyword>
<dbReference type="PANTHER" id="PTHR12219">
    <property type="entry name" value="NADH-UBIQUINONE OXIDOREDUCTASE"/>
    <property type="match status" value="1"/>
</dbReference>
<dbReference type="EMBL" id="CP000774">
    <property type="protein sequence ID" value="ABS64583.1"/>
    <property type="molecule type" value="Genomic_DNA"/>
</dbReference>
<evidence type="ECO:0000256" key="4">
    <source>
        <dbReference type="ARBA" id="ARBA00022946"/>
    </source>
</evidence>
<proteinExistence type="predicted"/>
<evidence type="ECO:0000256" key="6">
    <source>
        <dbReference type="ARBA" id="ARBA00023136"/>
    </source>
</evidence>
<dbReference type="eggNOG" id="ENOG5032RJS">
    <property type="taxonomic scope" value="Bacteria"/>
</dbReference>
<dbReference type="InterPro" id="IPR006885">
    <property type="entry name" value="NADH_UbQ_FeS_4_mit-like"/>
</dbReference>
<gene>
    <name evidence="7" type="ordered locus">Plav_2976</name>
</gene>
<keyword evidence="6" id="KW-0472">Membrane</keyword>
<dbReference type="PANTHER" id="PTHR12219:SF8">
    <property type="entry name" value="NADH DEHYDROGENASE [UBIQUINONE] IRON-SULFUR PROTEIN 4, MITOCHONDRIAL"/>
    <property type="match status" value="1"/>
</dbReference>
<evidence type="ECO:0000256" key="5">
    <source>
        <dbReference type="ARBA" id="ARBA00022982"/>
    </source>
</evidence>
<keyword evidence="4" id="KW-0809">Transit peptide</keyword>
<keyword evidence="3" id="KW-0679">Respiratory chain</keyword>
<dbReference type="Gene3D" id="3.30.160.190">
    <property type="entry name" value="atu1810 like domain"/>
    <property type="match status" value="1"/>
</dbReference>
<evidence type="ECO:0000313" key="8">
    <source>
        <dbReference type="Proteomes" id="UP000006377"/>
    </source>
</evidence>
<dbReference type="GO" id="GO:0016020">
    <property type="term" value="C:membrane"/>
    <property type="evidence" value="ECO:0007669"/>
    <property type="project" value="UniProtKB-SubCell"/>
</dbReference>
<dbReference type="OrthoDB" id="9799572at2"/>
<organism evidence="7 8">
    <name type="scientific">Parvibaculum lavamentivorans (strain DS-1 / DSM 13023 / NCIMB 13966)</name>
    <dbReference type="NCBI Taxonomy" id="402881"/>
    <lineage>
        <taxon>Bacteria</taxon>
        <taxon>Pseudomonadati</taxon>
        <taxon>Pseudomonadota</taxon>
        <taxon>Alphaproteobacteria</taxon>
        <taxon>Hyphomicrobiales</taxon>
        <taxon>Parvibaculaceae</taxon>
        <taxon>Parvibaculum</taxon>
    </lineage>
</organism>
<dbReference type="Proteomes" id="UP000006377">
    <property type="component" value="Chromosome"/>
</dbReference>
<dbReference type="InterPro" id="IPR038532">
    <property type="entry name" value="NDUFS4-like_sf"/>
</dbReference>
<evidence type="ECO:0000256" key="2">
    <source>
        <dbReference type="ARBA" id="ARBA00022448"/>
    </source>
</evidence>
<keyword evidence="2" id="KW-0813">Transport</keyword>
<evidence type="ECO:0000256" key="3">
    <source>
        <dbReference type="ARBA" id="ARBA00022660"/>
    </source>
</evidence>
<dbReference type="HOGENOM" id="CLU_1265940_0_0_5"/>
<accession>A7HXF0</accession>
<dbReference type="GO" id="GO:0022900">
    <property type="term" value="P:electron transport chain"/>
    <property type="evidence" value="ECO:0007669"/>
    <property type="project" value="InterPro"/>
</dbReference>
<protein>
    <submittedName>
        <fullName evidence="7">ETC complex I subunit conserved region</fullName>
    </submittedName>
</protein>
<name>A7HXF0_PARL1</name>
<evidence type="ECO:0000256" key="1">
    <source>
        <dbReference type="ARBA" id="ARBA00004370"/>
    </source>
</evidence>